<sequence length="357" mass="39481">MADEVRGATIHYFSGTGNTFRAASIVKKKLEDNRYRVRLWNVEKGMNNSSDSLDIFAFPVYAYDVPEIMMRYIHGLAPVKKKKAAVIAVHGMLWQKPVIPGDGGDPGYSFEHARWALSRKGYDVSFTMAVGYPHSISMLISTPPPAEISKIRQSSDNRVESFAEKIAAGTRSLQKCGLLPIAYSIFPGIIFSIFGRRGLGKLYVADTACIKCGKCVASCPVKAIRFSLGHPRWGWKCQGCQRCINICPQKAVQASLPRAFAMIAGLFIPWNMFAFNLISATHPSGISGTALEIAAWALLYLIFLFIADKLIFVMEVIPIVGKVMSLNLSSPNRRYMDPLFTSVINEDTAEKAEIKIP</sequence>
<reference evidence="3 4" key="1">
    <citation type="journal article" date="2007" name="Appl. Environ. Microbiol.">
        <title>Isolation of key methanogens for global methane emission from rice paddy fields: a novel isolate affiliated with the clone cluster rice cluster I.</title>
        <authorList>
            <person name="Sakai S."/>
            <person name="Imachi H."/>
            <person name="Sekiguchi Y."/>
            <person name="Ohashi A."/>
            <person name="Harada H."/>
            <person name="Kamagata Y."/>
        </authorList>
    </citation>
    <scope>NUCLEOTIDE SEQUENCE [LARGE SCALE GENOMIC DNA]</scope>
    <source>
        <strain evidence="4">DSM 17711 / JCM 13418 / NBRC 101707 / SANAE</strain>
    </source>
</reference>
<dbReference type="Pfam" id="PF13237">
    <property type="entry name" value="Fer4_10"/>
    <property type="match status" value="1"/>
</dbReference>
<reference evidence="4" key="3">
    <citation type="journal article" date="2011" name="PLoS ONE">
        <title>Genome sequence of a mesophilic hydrogenotrophic methanogen Methanocella paludicola, the first cultivated representative of the order Methanocellales.</title>
        <authorList>
            <person name="Sakai S."/>
            <person name="Takaki Y."/>
            <person name="Shimamura S."/>
            <person name="Sekine M."/>
            <person name="Tajima T."/>
            <person name="Kosugi H."/>
            <person name="Ichikawa N."/>
            <person name="Tasumi E."/>
            <person name="Hiraki A.T."/>
            <person name="Shimizu A."/>
            <person name="Kato Y."/>
            <person name="Nishiko R."/>
            <person name="Mori K."/>
            <person name="Fujita N."/>
            <person name="Imachi H."/>
            <person name="Takai K."/>
        </authorList>
    </citation>
    <scope>NUCLEOTIDE SEQUENCE [LARGE SCALE GENOMIC DNA]</scope>
    <source>
        <strain evidence="4">DSM 17711 / JCM 13418 / NBRC 101707 / SANAE</strain>
    </source>
</reference>
<dbReference type="PROSITE" id="PS51379">
    <property type="entry name" value="4FE4S_FER_2"/>
    <property type="match status" value="2"/>
</dbReference>
<proteinExistence type="predicted"/>
<dbReference type="Gene3D" id="3.30.70.20">
    <property type="match status" value="1"/>
</dbReference>
<dbReference type="InterPro" id="IPR017900">
    <property type="entry name" value="4Fe4S_Fe_S_CS"/>
</dbReference>
<keyword evidence="4" id="KW-1185">Reference proteome</keyword>
<dbReference type="AlphaFoldDB" id="D1YYD9"/>
<name>D1YYD9_METPS</name>
<dbReference type="RefSeq" id="WP_012900140.1">
    <property type="nucleotide sequence ID" value="NC_013665.1"/>
</dbReference>
<protein>
    <recommendedName>
        <fullName evidence="2">4Fe-4S ferredoxin-type domain-containing protein</fullName>
    </recommendedName>
</protein>
<dbReference type="SUPFAM" id="SSF54862">
    <property type="entry name" value="4Fe-4S ferredoxins"/>
    <property type="match status" value="1"/>
</dbReference>
<keyword evidence="1" id="KW-1133">Transmembrane helix</keyword>
<evidence type="ECO:0000313" key="3">
    <source>
        <dbReference type="EMBL" id="BAI61461.1"/>
    </source>
</evidence>
<dbReference type="STRING" id="304371.MCP_1389"/>
<dbReference type="InParanoid" id="D1YYD9"/>
<keyword evidence="1" id="KW-0812">Transmembrane</keyword>
<organism evidence="3 4">
    <name type="scientific">Methanocella paludicola (strain DSM 17711 / JCM 13418 / NBRC 101707 / SANAE)</name>
    <dbReference type="NCBI Taxonomy" id="304371"/>
    <lineage>
        <taxon>Archaea</taxon>
        <taxon>Methanobacteriati</taxon>
        <taxon>Methanobacteriota</taxon>
        <taxon>Stenosarchaea group</taxon>
        <taxon>Methanomicrobia</taxon>
        <taxon>Methanocellales</taxon>
        <taxon>Methanocellaceae</taxon>
        <taxon>Methanocella</taxon>
    </lineage>
</organism>
<dbReference type="GO" id="GO:0016491">
    <property type="term" value="F:oxidoreductase activity"/>
    <property type="evidence" value="ECO:0007669"/>
    <property type="project" value="UniProtKB-ARBA"/>
</dbReference>
<evidence type="ECO:0000259" key="2">
    <source>
        <dbReference type="PROSITE" id="PS51379"/>
    </source>
</evidence>
<feature type="transmembrane region" description="Helical" evidence="1">
    <location>
        <begin position="293"/>
        <end position="317"/>
    </location>
</feature>
<feature type="transmembrane region" description="Helical" evidence="1">
    <location>
        <begin position="177"/>
        <end position="194"/>
    </location>
</feature>
<evidence type="ECO:0000256" key="1">
    <source>
        <dbReference type="SAM" id="Phobius"/>
    </source>
</evidence>
<dbReference type="EMBL" id="AP011532">
    <property type="protein sequence ID" value="BAI61461.1"/>
    <property type="molecule type" value="Genomic_DNA"/>
</dbReference>
<evidence type="ECO:0000313" key="4">
    <source>
        <dbReference type="Proteomes" id="UP000001882"/>
    </source>
</evidence>
<feature type="domain" description="4Fe-4S ferredoxin-type" evidence="2">
    <location>
        <begin position="236"/>
        <end position="257"/>
    </location>
</feature>
<dbReference type="InterPro" id="IPR017896">
    <property type="entry name" value="4Fe4S_Fe-S-bd"/>
</dbReference>
<dbReference type="eggNOG" id="arCOG02449">
    <property type="taxonomic scope" value="Archaea"/>
</dbReference>
<dbReference type="GeneID" id="8681351"/>
<reference evidence="3 4" key="2">
    <citation type="journal article" date="2008" name="Int. J. Syst. Evol. Microbiol.">
        <title>Methanocella paludicola gen. nov., sp. nov., a methane-producing archaeon, the first isolate of the lineage 'Rice Cluster I', and proposal of the new archaeal order Methanocellales ord. nov.</title>
        <authorList>
            <person name="Sakai S."/>
            <person name="Imachi H."/>
            <person name="Hanada S."/>
            <person name="Ohashi A."/>
            <person name="Harada H."/>
            <person name="Kamagata Y."/>
        </authorList>
    </citation>
    <scope>NUCLEOTIDE SEQUENCE [LARGE SCALE GENOMIC DNA]</scope>
    <source>
        <strain evidence="4">DSM 17711 / JCM 13418 / NBRC 101707 / SANAE</strain>
    </source>
</reference>
<feature type="transmembrane region" description="Helical" evidence="1">
    <location>
        <begin position="259"/>
        <end position="281"/>
    </location>
</feature>
<dbReference type="PROSITE" id="PS00198">
    <property type="entry name" value="4FE4S_FER_1"/>
    <property type="match status" value="2"/>
</dbReference>
<dbReference type="Gene3D" id="3.40.50.360">
    <property type="match status" value="1"/>
</dbReference>
<keyword evidence="1" id="KW-0472">Membrane</keyword>
<dbReference type="InterPro" id="IPR047964">
    <property type="entry name" value="EFR1-like"/>
</dbReference>
<feature type="domain" description="4Fe-4S ferredoxin-type" evidence="2">
    <location>
        <begin position="200"/>
        <end position="229"/>
    </location>
</feature>
<dbReference type="KEGG" id="mpd:MCP_1389"/>
<dbReference type="NCBIfam" id="NF038196">
    <property type="entry name" value="ferrodoxin_EFR1"/>
    <property type="match status" value="1"/>
</dbReference>
<dbReference type="InterPro" id="IPR029039">
    <property type="entry name" value="Flavoprotein-like_sf"/>
</dbReference>
<dbReference type="Proteomes" id="UP000001882">
    <property type="component" value="Chromosome"/>
</dbReference>
<dbReference type="SUPFAM" id="SSF52218">
    <property type="entry name" value="Flavoproteins"/>
    <property type="match status" value="1"/>
</dbReference>
<accession>D1YYD9</accession>
<gene>
    <name evidence="3" type="ordered locus">MCP_1389</name>
</gene>
<dbReference type="OrthoDB" id="2837at2157"/>